<name>A0AAQ3KRC5_9LILI</name>
<dbReference type="AlphaFoldDB" id="A0AAQ3KRC5"/>
<gene>
    <name evidence="1" type="ORF">Cni_G22130</name>
</gene>
<protein>
    <submittedName>
        <fullName evidence="1">Uncharacterized protein</fullName>
    </submittedName>
</protein>
<accession>A0AAQ3KRC5</accession>
<keyword evidence="2" id="KW-1185">Reference proteome</keyword>
<reference evidence="1 2" key="1">
    <citation type="submission" date="2023-10" db="EMBL/GenBank/DDBJ databases">
        <title>Chromosome-scale genome assembly provides insights into flower coloration mechanisms of Canna indica.</title>
        <authorList>
            <person name="Li C."/>
        </authorList>
    </citation>
    <scope>NUCLEOTIDE SEQUENCE [LARGE SCALE GENOMIC DNA]</scope>
    <source>
        <tissue evidence="1">Flower</tissue>
    </source>
</reference>
<sequence length="129" mass="14233">MGQGCNKTKYEGQSIKIASPPPTLRFEVEGDRRPPFPFLSSDSRLLPILSLGVLPYRLSNLCSSAAYPNLHASRRYMPSVIATYSPLISTIILPISTIGQIFRCSLCRSPSLPRDPSEDGSAKVYDHIH</sequence>
<proteinExistence type="predicted"/>
<dbReference type="Proteomes" id="UP001327560">
    <property type="component" value="Chromosome 7"/>
</dbReference>
<dbReference type="EMBL" id="CP136896">
    <property type="protein sequence ID" value="WOL13360.1"/>
    <property type="molecule type" value="Genomic_DNA"/>
</dbReference>
<evidence type="ECO:0000313" key="2">
    <source>
        <dbReference type="Proteomes" id="UP001327560"/>
    </source>
</evidence>
<organism evidence="1 2">
    <name type="scientific">Canna indica</name>
    <name type="common">Indian-shot</name>
    <dbReference type="NCBI Taxonomy" id="4628"/>
    <lineage>
        <taxon>Eukaryota</taxon>
        <taxon>Viridiplantae</taxon>
        <taxon>Streptophyta</taxon>
        <taxon>Embryophyta</taxon>
        <taxon>Tracheophyta</taxon>
        <taxon>Spermatophyta</taxon>
        <taxon>Magnoliopsida</taxon>
        <taxon>Liliopsida</taxon>
        <taxon>Zingiberales</taxon>
        <taxon>Cannaceae</taxon>
        <taxon>Canna</taxon>
    </lineage>
</organism>
<evidence type="ECO:0000313" key="1">
    <source>
        <dbReference type="EMBL" id="WOL13360.1"/>
    </source>
</evidence>